<dbReference type="InterPro" id="IPR014729">
    <property type="entry name" value="Rossmann-like_a/b/a_fold"/>
</dbReference>
<dbReference type="InterPro" id="IPR004493">
    <property type="entry name" value="Leu-tRNA-synth_Ia_arc/euk"/>
</dbReference>
<dbReference type="EMBL" id="CM010719">
    <property type="protein sequence ID" value="RZC62616.1"/>
    <property type="molecule type" value="Genomic_DNA"/>
</dbReference>
<dbReference type="GO" id="GO:0006429">
    <property type="term" value="P:leucyl-tRNA aminoacylation"/>
    <property type="evidence" value="ECO:0007669"/>
    <property type="project" value="InterPro"/>
</dbReference>
<evidence type="ECO:0000256" key="6">
    <source>
        <dbReference type="ARBA" id="ARBA00022917"/>
    </source>
</evidence>
<keyword evidence="3" id="KW-0436">Ligase</keyword>
<evidence type="ECO:0000256" key="4">
    <source>
        <dbReference type="ARBA" id="ARBA00022741"/>
    </source>
</evidence>
<evidence type="ECO:0000256" key="1">
    <source>
        <dbReference type="ARBA" id="ARBA00005594"/>
    </source>
</evidence>
<organism evidence="10 11">
    <name type="scientific">Papaver somniferum</name>
    <name type="common">Opium poppy</name>
    <dbReference type="NCBI Taxonomy" id="3469"/>
    <lineage>
        <taxon>Eukaryota</taxon>
        <taxon>Viridiplantae</taxon>
        <taxon>Streptophyta</taxon>
        <taxon>Embryophyta</taxon>
        <taxon>Tracheophyta</taxon>
        <taxon>Spermatophyta</taxon>
        <taxon>Magnoliopsida</taxon>
        <taxon>Ranunculales</taxon>
        <taxon>Papaveraceae</taxon>
        <taxon>Papaveroideae</taxon>
        <taxon>Papaver</taxon>
    </lineage>
</organism>
<evidence type="ECO:0000256" key="9">
    <source>
        <dbReference type="SAM" id="MobiDB-lite"/>
    </source>
</evidence>
<dbReference type="PANTHER" id="PTHR45794">
    <property type="entry name" value="LEUCYL-TRNA SYNTHETASE"/>
    <property type="match status" value="1"/>
</dbReference>
<evidence type="ECO:0000256" key="7">
    <source>
        <dbReference type="ARBA" id="ARBA00023146"/>
    </source>
</evidence>
<feature type="compositionally biased region" description="Basic and acidic residues" evidence="9">
    <location>
        <begin position="116"/>
        <end position="125"/>
    </location>
</feature>
<dbReference type="STRING" id="3469.A0A4Y7JPY2"/>
<sequence length="619" mass="70814">MVRLAWFSIGTVVRLARRCDMPRRGDVAGMPWRGDVADMVFHWHNGATDMLEFSAAYHRLRGANVLLPFGFHCTGMPIKASANKLAREIERFGNPPVFLSKEDQIVNKVQEPEVDTSGKTEPDKFKSKKSKAASKSDGEKYQWEIMKEYGLSDAEISKFQDPSHWLIYFPHVAKEDLKAFGLGFDWRRSFITTYMNRYYDSFVRWHIGKLKEMGKIVKDLRASGEGVLPHDYTLIKMKVVAPFPAKIGALEGKRVFSAADTLRHETMYGQTNAWVLAEGRYGAYEINETDVFVVTERAALNLAYQNLSKIPENPTCLVELIGQDLIGSPLRSPLSFNEIIYTLPMMNVPSDKGIGIVTSVPSDSPDDYMTMNDLKSKKSQREKFGMKEEWIMPFQVVPIINIPEFGDKSSEKVCMDLKIKSQNEKEKLAEAKRLTYLKGFTEGTMLVGEFAGMRVQDAKPLIRSKLLENGQAFLVESLSDSTLYMAYYTIAHMLQNGEMYGRDSSLVKPEQMTDEVWKYIFCDGLYPKSSTISQSVLHKMKQEFSYWYPFDLRVSGKDWIQNHLTFTIYNHTKILPQHHWPRVFRCNGHIMLNSEKMSKSTGNFKTLRQTIEDFSADAT</sequence>
<dbReference type="InterPro" id="IPR009008">
    <property type="entry name" value="Val/Leu/Ile-tRNA-synth_edit"/>
</dbReference>
<evidence type="ECO:0000313" key="10">
    <source>
        <dbReference type="EMBL" id="RZC62616.1"/>
    </source>
</evidence>
<evidence type="ECO:0000256" key="8">
    <source>
        <dbReference type="ARBA" id="ARBA00030520"/>
    </source>
</evidence>
<accession>A0A4Y7JPY2</accession>
<dbReference type="FunFam" id="3.90.740.10:FF:000001">
    <property type="entry name" value="Leucine--tRNA ligase, cytoplasmic"/>
    <property type="match status" value="1"/>
</dbReference>
<evidence type="ECO:0000313" key="11">
    <source>
        <dbReference type="Proteomes" id="UP000316621"/>
    </source>
</evidence>
<dbReference type="GO" id="GO:0002161">
    <property type="term" value="F:aminoacyl-tRNA deacylase activity"/>
    <property type="evidence" value="ECO:0007669"/>
    <property type="project" value="InterPro"/>
</dbReference>
<dbReference type="GO" id="GO:0005524">
    <property type="term" value="F:ATP binding"/>
    <property type="evidence" value="ECO:0007669"/>
    <property type="project" value="UniProtKB-KW"/>
</dbReference>
<dbReference type="AlphaFoldDB" id="A0A4Y7JPY2"/>
<keyword evidence="5" id="KW-0067">ATP-binding</keyword>
<dbReference type="EC" id="6.1.1.4" evidence="2"/>
<evidence type="ECO:0000256" key="3">
    <source>
        <dbReference type="ARBA" id="ARBA00022598"/>
    </source>
</evidence>
<dbReference type="Gene3D" id="3.40.50.620">
    <property type="entry name" value="HUPs"/>
    <property type="match status" value="2"/>
</dbReference>
<comment type="similarity">
    <text evidence="1">Belongs to the class-I aminoacyl-tRNA synthetase family.</text>
</comment>
<keyword evidence="4" id="KW-0547">Nucleotide-binding</keyword>
<dbReference type="OMA" id="YLRIGHA"/>
<dbReference type="SUPFAM" id="SSF50677">
    <property type="entry name" value="ValRS/IleRS/LeuRS editing domain"/>
    <property type="match status" value="1"/>
</dbReference>
<keyword evidence="6" id="KW-0648">Protein biosynthesis</keyword>
<evidence type="ECO:0000256" key="2">
    <source>
        <dbReference type="ARBA" id="ARBA00013164"/>
    </source>
</evidence>
<dbReference type="Proteomes" id="UP000316621">
    <property type="component" value="Chromosome 5"/>
</dbReference>
<keyword evidence="7" id="KW-0030">Aminoacyl-tRNA synthetase</keyword>
<protein>
    <recommendedName>
        <fullName evidence="2">leucine--tRNA ligase</fullName>
        <ecNumber evidence="2">6.1.1.4</ecNumber>
    </recommendedName>
    <alternativeName>
        <fullName evidence="8">Leucyl-tRNA synthetase</fullName>
    </alternativeName>
</protein>
<keyword evidence="11" id="KW-1185">Reference proteome</keyword>
<gene>
    <name evidence="10" type="ORF">C5167_024396</name>
</gene>
<evidence type="ECO:0000256" key="5">
    <source>
        <dbReference type="ARBA" id="ARBA00022840"/>
    </source>
</evidence>
<dbReference type="PANTHER" id="PTHR45794:SF1">
    <property type="entry name" value="LEUCINE--TRNA LIGASE, CYTOPLASMIC"/>
    <property type="match status" value="1"/>
</dbReference>
<name>A0A4Y7JPY2_PAPSO</name>
<feature type="region of interest" description="Disordered" evidence="9">
    <location>
        <begin position="109"/>
        <end position="132"/>
    </location>
</feature>
<dbReference type="Gramene" id="RZC62616">
    <property type="protein sequence ID" value="RZC62616"/>
    <property type="gene ID" value="C5167_024396"/>
</dbReference>
<dbReference type="Gene3D" id="3.90.740.10">
    <property type="entry name" value="Valyl/Leucyl/Isoleucyl-tRNA synthetase, editing domain"/>
    <property type="match status" value="1"/>
</dbReference>
<proteinExistence type="inferred from homology"/>
<dbReference type="SUPFAM" id="SSF52374">
    <property type="entry name" value="Nucleotidylyl transferase"/>
    <property type="match status" value="1"/>
</dbReference>
<feature type="non-terminal residue" evidence="10">
    <location>
        <position position="619"/>
    </location>
</feature>
<dbReference type="GO" id="GO:0004823">
    <property type="term" value="F:leucine-tRNA ligase activity"/>
    <property type="evidence" value="ECO:0007669"/>
    <property type="project" value="UniProtKB-EC"/>
</dbReference>
<reference evidence="10 11" key="1">
    <citation type="journal article" date="2018" name="Science">
        <title>The opium poppy genome and morphinan production.</title>
        <authorList>
            <person name="Guo L."/>
            <person name="Winzer T."/>
            <person name="Yang X."/>
            <person name="Li Y."/>
            <person name="Ning Z."/>
            <person name="He Z."/>
            <person name="Teodor R."/>
            <person name="Lu Y."/>
            <person name="Bowser T.A."/>
            <person name="Graham I.A."/>
            <person name="Ye K."/>
        </authorList>
    </citation>
    <scope>NUCLEOTIDE SEQUENCE [LARGE SCALE GENOMIC DNA]</scope>
    <source>
        <strain evidence="11">cv. HN1</strain>
        <tissue evidence="10">Leaves</tissue>
    </source>
</reference>